<accession>A0A532V1G6</accession>
<evidence type="ECO:0000313" key="1">
    <source>
        <dbReference type="EMBL" id="TKJ41045.1"/>
    </source>
</evidence>
<proteinExistence type="predicted"/>
<organism evidence="1 2">
    <name type="scientific">candidate division LCP-89 bacterium B3_LCP</name>
    <dbReference type="NCBI Taxonomy" id="2012998"/>
    <lineage>
        <taxon>Bacteria</taxon>
        <taxon>Pseudomonadati</taxon>
        <taxon>Bacteria division LCP-89</taxon>
    </lineage>
</organism>
<reference evidence="1 2" key="1">
    <citation type="submission" date="2017-06" db="EMBL/GenBank/DDBJ databases">
        <title>Novel microbial phyla capable of carbon fixation and sulfur reduction in deep-sea sediments.</title>
        <authorList>
            <person name="Huang J."/>
            <person name="Baker B."/>
            <person name="Wang Y."/>
        </authorList>
    </citation>
    <scope>NUCLEOTIDE SEQUENCE [LARGE SCALE GENOMIC DNA]</scope>
    <source>
        <strain evidence="1">B3_LCP</strain>
    </source>
</reference>
<protein>
    <submittedName>
        <fullName evidence="1">Uncharacterized protein</fullName>
    </submittedName>
</protein>
<sequence length="284" mass="31759">MSWTDLSTVRKHLQETTTASTTIEDEEHILSGTDIVQLERKSITQHSEEVKTIDLGSPFEAGLKTLTGTNWMNLVHDDLVPDTIVITADQALDTVYIEGTDYITDYEVGRIKRAAGSAIPSGGQVYVWYFYFTVHTRDTDYEIDYDSGELNRIDIGSIANGSTVYVDYSVSAGTVADELIEQAIDEAEDKILARLKDEYSPSSTDQGLKTGATELTLAVVCNAKAMDVMLKSPSDEADGASGQWRMMSQRYENQAWETLDRFVNTRTRRRPVAKNNKSWDLWAD</sequence>
<dbReference type="Proteomes" id="UP000319619">
    <property type="component" value="Unassembled WGS sequence"/>
</dbReference>
<evidence type="ECO:0000313" key="2">
    <source>
        <dbReference type="Proteomes" id="UP000319619"/>
    </source>
</evidence>
<dbReference type="AlphaFoldDB" id="A0A532V1G6"/>
<name>A0A532V1G6_UNCL8</name>
<dbReference type="EMBL" id="NJBN01000003">
    <property type="protein sequence ID" value="TKJ41045.1"/>
    <property type="molecule type" value="Genomic_DNA"/>
</dbReference>
<gene>
    <name evidence="1" type="ORF">CEE37_05105</name>
</gene>
<comment type="caution">
    <text evidence="1">The sequence shown here is derived from an EMBL/GenBank/DDBJ whole genome shotgun (WGS) entry which is preliminary data.</text>
</comment>